<organism evidence="2 3">
    <name type="scientific">Panicum hallii var. hallii</name>
    <dbReference type="NCBI Taxonomy" id="1504633"/>
    <lineage>
        <taxon>Eukaryota</taxon>
        <taxon>Viridiplantae</taxon>
        <taxon>Streptophyta</taxon>
        <taxon>Embryophyta</taxon>
        <taxon>Tracheophyta</taxon>
        <taxon>Spermatophyta</taxon>
        <taxon>Magnoliopsida</taxon>
        <taxon>Liliopsida</taxon>
        <taxon>Poales</taxon>
        <taxon>Poaceae</taxon>
        <taxon>PACMAD clade</taxon>
        <taxon>Panicoideae</taxon>
        <taxon>Panicodae</taxon>
        <taxon>Paniceae</taxon>
        <taxon>Panicinae</taxon>
        <taxon>Panicum</taxon>
        <taxon>Panicum sect. Panicum</taxon>
    </lineage>
</organism>
<dbReference type="Gramene" id="PUZ45999">
    <property type="protein sequence ID" value="PUZ45999"/>
    <property type="gene ID" value="GQ55_7G011800"/>
</dbReference>
<protein>
    <submittedName>
        <fullName evidence="2">Uncharacterized protein</fullName>
    </submittedName>
</protein>
<gene>
    <name evidence="2" type="ORF">GQ55_7G011800</name>
</gene>
<accession>A0A2T7CRN5</accession>
<evidence type="ECO:0000313" key="2">
    <source>
        <dbReference type="EMBL" id="PUZ45999.1"/>
    </source>
</evidence>
<feature type="region of interest" description="Disordered" evidence="1">
    <location>
        <begin position="112"/>
        <end position="136"/>
    </location>
</feature>
<keyword evidence="3" id="KW-1185">Reference proteome</keyword>
<dbReference type="EMBL" id="CM009755">
    <property type="protein sequence ID" value="PUZ45999.1"/>
    <property type="molecule type" value="Genomic_DNA"/>
</dbReference>
<evidence type="ECO:0000256" key="1">
    <source>
        <dbReference type="SAM" id="MobiDB-lite"/>
    </source>
</evidence>
<dbReference type="AlphaFoldDB" id="A0A2T7CRN5"/>
<name>A0A2T7CRN5_9POAL</name>
<sequence>MGMEILQRMNSALGTIGLKTVQVKVRSVGHCLHAFGHAADQLGELKEAMRRQLESEGRAAAWQTTEYVLACLKSWDRTFCLDPIFQGLKEDTTEPALGEVQSAVERAVQNLVRDPVDGSKEGEGPGEDELSVDSSE</sequence>
<reference evidence="2 3" key="1">
    <citation type="submission" date="2018-04" db="EMBL/GenBank/DDBJ databases">
        <title>WGS assembly of Panicum hallii var. hallii HAL2.</title>
        <authorList>
            <person name="Lovell J."/>
            <person name="Jenkins J."/>
            <person name="Lowry D."/>
            <person name="Mamidi S."/>
            <person name="Sreedasyam A."/>
            <person name="Weng X."/>
            <person name="Barry K."/>
            <person name="Bonette J."/>
            <person name="Campitelli B."/>
            <person name="Daum C."/>
            <person name="Gordon S."/>
            <person name="Gould B."/>
            <person name="Lipzen A."/>
            <person name="MacQueen A."/>
            <person name="Palacio-Mejia J."/>
            <person name="Plott C."/>
            <person name="Shakirov E."/>
            <person name="Shu S."/>
            <person name="Yoshinaga Y."/>
            <person name="Zane M."/>
            <person name="Rokhsar D."/>
            <person name="Grimwood J."/>
            <person name="Schmutz J."/>
            <person name="Juenger T."/>
        </authorList>
    </citation>
    <scope>NUCLEOTIDE SEQUENCE [LARGE SCALE GENOMIC DNA]</scope>
    <source>
        <strain evidence="3">cv. HAL2</strain>
    </source>
</reference>
<dbReference type="Proteomes" id="UP000244336">
    <property type="component" value="Chromosome 7"/>
</dbReference>
<feature type="compositionally biased region" description="Basic and acidic residues" evidence="1">
    <location>
        <begin position="114"/>
        <end position="123"/>
    </location>
</feature>
<proteinExistence type="predicted"/>
<feature type="compositionally biased region" description="Acidic residues" evidence="1">
    <location>
        <begin position="124"/>
        <end position="136"/>
    </location>
</feature>
<evidence type="ECO:0000313" key="3">
    <source>
        <dbReference type="Proteomes" id="UP000244336"/>
    </source>
</evidence>